<comment type="caution">
    <text evidence="2">The sequence shown here is derived from an EMBL/GenBank/DDBJ whole genome shotgun (WGS) entry which is preliminary data.</text>
</comment>
<dbReference type="EMBL" id="JANHOH010000004">
    <property type="protein sequence ID" value="MCQ6959747.1"/>
    <property type="molecule type" value="Genomic_DNA"/>
</dbReference>
<sequence length="145" mass="16195">MNTNSILYSLKVWLTSVGLAPVMFIIVDSFTSENNYSSVMNFVSEKITIYAACVIFGGIISFFTWMLFILIIKGIITCFSSFKLLKQVIAGVGVLLTLGTFAVFFRVLEILNEPFYLIISNCVCIAGGSLFYKLEIREEVNVIVD</sequence>
<feature type="transmembrane region" description="Helical" evidence="1">
    <location>
        <begin position="47"/>
        <end position="72"/>
    </location>
</feature>
<keyword evidence="1" id="KW-0472">Membrane</keyword>
<feature type="transmembrane region" description="Helical" evidence="1">
    <location>
        <begin position="114"/>
        <end position="132"/>
    </location>
</feature>
<evidence type="ECO:0000313" key="3">
    <source>
        <dbReference type="Proteomes" id="UP001204376"/>
    </source>
</evidence>
<feature type="transmembrane region" description="Helical" evidence="1">
    <location>
        <begin position="7"/>
        <end position="27"/>
    </location>
</feature>
<evidence type="ECO:0000256" key="1">
    <source>
        <dbReference type="SAM" id="Phobius"/>
    </source>
</evidence>
<keyword evidence="1" id="KW-1133">Transmembrane helix</keyword>
<dbReference type="Proteomes" id="UP001204376">
    <property type="component" value="Unassembled WGS sequence"/>
</dbReference>
<organism evidence="2 3">
    <name type="scientific">Mucilaginibacter aquariorum</name>
    <dbReference type="NCBI Taxonomy" id="2967225"/>
    <lineage>
        <taxon>Bacteria</taxon>
        <taxon>Pseudomonadati</taxon>
        <taxon>Bacteroidota</taxon>
        <taxon>Sphingobacteriia</taxon>
        <taxon>Sphingobacteriales</taxon>
        <taxon>Sphingobacteriaceae</taxon>
        <taxon>Mucilaginibacter</taxon>
    </lineage>
</organism>
<evidence type="ECO:0000313" key="2">
    <source>
        <dbReference type="EMBL" id="MCQ6959747.1"/>
    </source>
</evidence>
<gene>
    <name evidence="2" type="ORF">NPE20_17355</name>
</gene>
<reference evidence="2 3" key="1">
    <citation type="submission" date="2022-07" db="EMBL/GenBank/DDBJ databases">
        <title>Mucilaginibacter sp. JC4.</title>
        <authorList>
            <person name="Le V."/>
            <person name="Ko S.-R."/>
            <person name="Ahn C.-Y."/>
            <person name="Oh H.-M."/>
        </authorList>
    </citation>
    <scope>NUCLEOTIDE SEQUENCE [LARGE SCALE GENOMIC DNA]</scope>
    <source>
        <strain evidence="2 3">JC4</strain>
    </source>
</reference>
<keyword evidence="3" id="KW-1185">Reference proteome</keyword>
<feature type="transmembrane region" description="Helical" evidence="1">
    <location>
        <begin position="84"/>
        <end position="108"/>
    </location>
</feature>
<accession>A0ABT1T544</accession>
<proteinExistence type="predicted"/>
<name>A0ABT1T544_9SPHI</name>
<dbReference type="RefSeq" id="WP_256539936.1">
    <property type="nucleotide sequence ID" value="NZ_JANHOH010000004.1"/>
</dbReference>
<protein>
    <submittedName>
        <fullName evidence="2">Uncharacterized protein</fullName>
    </submittedName>
</protein>
<keyword evidence="1" id="KW-0812">Transmembrane</keyword>